<dbReference type="HAMAP" id="MF_01401">
    <property type="entry name" value="MsrA"/>
    <property type="match status" value="1"/>
</dbReference>
<evidence type="ECO:0000256" key="2">
    <source>
        <dbReference type="ARBA" id="ARBA00047806"/>
    </source>
</evidence>
<sequence length="245" mass="26322">MKFSLEQGIAAAVAAVVVGALVVFAVDAGPAIGAGMAPARASEESRALPAPTGVAAFKDERTQASVVFAGGCFWGVQGVFQHVKGVGNAVSGYIGGDASTARYETISSGRTGHAEAVRVDYDPRQVSYGQLLQVFFSVAHDPTQLNRQGPDHGTQYRSAIFSDDARQQAANRAYVGQIGASFDSPVVTELGTGKRFYPAEAYHQNYLERNPQAAYIRYYDAPKLVALQQRFPQLYRREAVLVPMK</sequence>
<dbReference type="GO" id="GO:0033744">
    <property type="term" value="F:L-methionine:thioredoxin-disulfide S-oxidoreductase activity"/>
    <property type="evidence" value="ECO:0007669"/>
    <property type="project" value="RHEA"/>
</dbReference>
<comment type="catalytic activity">
    <reaction evidence="3 4">
        <text>[thioredoxin]-disulfide + L-methionine + H2O = L-methionine (S)-S-oxide + [thioredoxin]-dithiol</text>
        <dbReference type="Rhea" id="RHEA:19993"/>
        <dbReference type="Rhea" id="RHEA-COMP:10698"/>
        <dbReference type="Rhea" id="RHEA-COMP:10700"/>
        <dbReference type="ChEBI" id="CHEBI:15377"/>
        <dbReference type="ChEBI" id="CHEBI:29950"/>
        <dbReference type="ChEBI" id="CHEBI:50058"/>
        <dbReference type="ChEBI" id="CHEBI:57844"/>
        <dbReference type="ChEBI" id="CHEBI:58772"/>
        <dbReference type="EC" id="1.8.4.11"/>
    </reaction>
</comment>
<dbReference type="EMBL" id="LDJK01000021">
    <property type="protein sequence ID" value="KRG74685.1"/>
    <property type="molecule type" value="Genomic_DNA"/>
</dbReference>
<evidence type="ECO:0000256" key="3">
    <source>
        <dbReference type="ARBA" id="ARBA00048782"/>
    </source>
</evidence>
<accession>A0A0R0CY82</accession>
<reference evidence="6 7" key="1">
    <citation type="submission" date="2015-05" db="EMBL/GenBank/DDBJ databases">
        <title>Genome sequencing and analysis of members of genus Stenotrophomonas.</title>
        <authorList>
            <person name="Patil P.P."/>
            <person name="Midha S."/>
            <person name="Patil P.B."/>
        </authorList>
    </citation>
    <scope>NUCLEOTIDE SEQUENCE [LARGE SCALE GENOMIC DNA]</scope>
    <source>
        <strain evidence="6 7">DSM 21508</strain>
    </source>
</reference>
<comment type="catalytic activity">
    <reaction evidence="2 4">
        <text>L-methionyl-[protein] + [thioredoxin]-disulfide + H2O = L-methionyl-(S)-S-oxide-[protein] + [thioredoxin]-dithiol</text>
        <dbReference type="Rhea" id="RHEA:14217"/>
        <dbReference type="Rhea" id="RHEA-COMP:10698"/>
        <dbReference type="Rhea" id="RHEA-COMP:10700"/>
        <dbReference type="Rhea" id="RHEA-COMP:12313"/>
        <dbReference type="Rhea" id="RHEA-COMP:12315"/>
        <dbReference type="ChEBI" id="CHEBI:15377"/>
        <dbReference type="ChEBI" id="CHEBI:16044"/>
        <dbReference type="ChEBI" id="CHEBI:29950"/>
        <dbReference type="ChEBI" id="CHEBI:44120"/>
        <dbReference type="ChEBI" id="CHEBI:50058"/>
        <dbReference type="EC" id="1.8.4.11"/>
    </reaction>
</comment>
<dbReference type="SUPFAM" id="SSF55068">
    <property type="entry name" value="Peptide methionine sulfoxide reductase"/>
    <property type="match status" value="1"/>
</dbReference>
<keyword evidence="1 4" id="KW-0560">Oxidoreductase</keyword>
<dbReference type="GO" id="GO:0008113">
    <property type="term" value="F:peptide-methionine (S)-S-oxide reductase activity"/>
    <property type="evidence" value="ECO:0007669"/>
    <property type="project" value="UniProtKB-UniRule"/>
</dbReference>
<proteinExistence type="inferred from homology"/>
<comment type="function">
    <text evidence="4">Has an important function as a repair enzyme for proteins that have been inactivated by oxidation. Catalyzes the reversible oxidation-reduction of methionine sulfoxide in proteins to methionine.</text>
</comment>
<gene>
    <name evidence="4" type="primary">msrA</name>
    <name evidence="6" type="ORF">ABB28_06795</name>
</gene>
<organism evidence="6 7">
    <name type="scientific">Stenotrophomonas chelatiphaga</name>
    <dbReference type="NCBI Taxonomy" id="517011"/>
    <lineage>
        <taxon>Bacteria</taxon>
        <taxon>Pseudomonadati</taxon>
        <taxon>Pseudomonadota</taxon>
        <taxon>Gammaproteobacteria</taxon>
        <taxon>Lysobacterales</taxon>
        <taxon>Lysobacteraceae</taxon>
        <taxon>Stenotrophomonas</taxon>
    </lineage>
</organism>
<evidence type="ECO:0000313" key="7">
    <source>
        <dbReference type="Proteomes" id="UP000051386"/>
    </source>
</evidence>
<keyword evidence="7" id="KW-1185">Reference proteome</keyword>
<name>A0A0R0CY82_9GAMM</name>
<dbReference type="Proteomes" id="UP000051386">
    <property type="component" value="Unassembled WGS sequence"/>
</dbReference>
<dbReference type="PANTHER" id="PTHR43774">
    <property type="entry name" value="PEPTIDE METHIONINE SULFOXIDE REDUCTASE"/>
    <property type="match status" value="1"/>
</dbReference>
<feature type="active site" evidence="4">
    <location>
        <position position="72"/>
    </location>
</feature>
<dbReference type="PANTHER" id="PTHR43774:SF1">
    <property type="entry name" value="PEPTIDE METHIONINE SULFOXIDE REDUCTASE MSRA 2"/>
    <property type="match status" value="1"/>
</dbReference>
<dbReference type="EC" id="1.8.4.11" evidence="4"/>
<feature type="domain" description="Peptide methionine sulphoxide reductase MsrA" evidence="5">
    <location>
        <begin position="66"/>
        <end position="215"/>
    </location>
</feature>
<comment type="caution">
    <text evidence="6">The sequence shown here is derived from an EMBL/GenBank/DDBJ whole genome shotgun (WGS) entry which is preliminary data.</text>
</comment>
<evidence type="ECO:0000256" key="1">
    <source>
        <dbReference type="ARBA" id="ARBA00023002"/>
    </source>
</evidence>
<dbReference type="InterPro" id="IPR036509">
    <property type="entry name" value="Met_Sox_Rdtase_MsrA_sf"/>
</dbReference>
<evidence type="ECO:0000313" key="6">
    <source>
        <dbReference type="EMBL" id="KRG74685.1"/>
    </source>
</evidence>
<dbReference type="AlphaFoldDB" id="A0A0R0CY82"/>
<dbReference type="PATRIC" id="fig|517011.3.peg.980"/>
<evidence type="ECO:0000259" key="5">
    <source>
        <dbReference type="Pfam" id="PF01625"/>
    </source>
</evidence>
<evidence type="ECO:0000256" key="4">
    <source>
        <dbReference type="HAMAP-Rule" id="MF_01401"/>
    </source>
</evidence>
<dbReference type="RefSeq" id="WP_057507912.1">
    <property type="nucleotide sequence ID" value="NZ_JANUEG010000011.1"/>
</dbReference>
<dbReference type="InterPro" id="IPR002569">
    <property type="entry name" value="Met_Sox_Rdtase_MsrA_dom"/>
</dbReference>
<protein>
    <recommendedName>
        <fullName evidence="4">Peptide methionine sulfoxide reductase MsrA</fullName>
        <shortName evidence="4">Protein-methionine-S-oxide reductase</shortName>
        <ecNumber evidence="4">1.8.4.11</ecNumber>
    </recommendedName>
    <alternativeName>
        <fullName evidence="4">Peptide-methionine (S)-S-oxide reductase</fullName>
        <shortName evidence="4">Peptide Met(O) reductase</shortName>
    </alternativeName>
</protein>
<comment type="similarity">
    <text evidence="4">Belongs to the MsrA Met sulfoxide reductase family.</text>
</comment>
<dbReference type="Gene3D" id="3.30.1060.10">
    <property type="entry name" value="Peptide methionine sulphoxide reductase MsrA"/>
    <property type="match status" value="1"/>
</dbReference>
<dbReference type="Pfam" id="PF01625">
    <property type="entry name" value="PMSR"/>
    <property type="match status" value="1"/>
</dbReference>
<dbReference type="NCBIfam" id="TIGR00401">
    <property type="entry name" value="msrA"/>
    <property type="match status" value="1"/>
</dbReference>